<comment type="subcellular location">
    <subcellularLocation>
        <location evidence="1">Endomembrane system</location>
        <topology evidence="1">Multi-pass membrane protein</topology>
    </subcellularLocation>
</comment>
<comment type="caution">
    <text evidence="8">The sequence shown here is derived from an EMBL/GenBank/DDBJ whole genome shotgun (WGS) entry which is preliminary data.</text>
</comment>
<keyword evidence="2" id="KW-0813">Transport</keyword>
<dbReference type="Proteomes" id="UP000664658">
    <property type="component" value="Unassembled WGS sequence"/>
</dbReference>
<evidence type="ECO:0000256" key="4">
    <source>
        <dbReference type="ARBA" id="ARBA00022692"/>
    </source>
</evidence>
<evidence type="ECO:0000256" key="3">
    <source>
        <dbReference type="ARBA" id="ARBA00022519"/>
    </source>
</evidence>
<evidence type="ECO:0000256" key="6">
    <source>
        <dbReference type="ARBA" id="ARBA00022989"/>
    </source>
</evidence>
<dbReference type="EMBL" id="JAFNAA010000181">
    <property type="protein sequence ID" value="MBO1110005.1"/>
    <property type="molecule type" value="Genomic_DNA"/>
</dbReference>
<keyword evidence="4" id="KW-0812">Transmembrane</keyword>
<organism evidence="8 9">
    <name type="scientific">Plesiomonas shigelloides</name>
    <name type="common">Aeromonas shigelloides</name>
    <dbReference type="NCBI Taxonomy" id="703"/>
    <lineage>
        <taxon>Bacteria</taxon>
        <taxon>Pseudomonadati</taxon>
        <taxon>Pseudomonadota</taxon>
        <taxon>Gammaproteobacteria</taxon>
        <taxon>Enterobacterales</taxon>
        <taxon>Enterobacteriaceae</taxon>
        <taxon>Plesiomonas</taxon>
    </lineage>
</organism>
<keyword evidence="3" id="KW-0997">Cell inner membrane</keyword>
<dbReference type="GO" id="GO:0012505">
    <property type="term" value="C:endomembrane system"/>
    <property type="evidence" value="ECO:0007669"/>
    <property type="project" value="UniProtKB-SubCell"/>
</dbReference>
<evidence type="ECO:0000256" key="7">
    <source>
        <dbReference type="ARBA" id="ARBA00023136"/>
    </source>
</evidence>
<dbReference type="InterPro" id="IPR003667">
    <property type="entry name" value="NqrDE/RnfAE"/>
</dbReference>
<evidence type="ECO:0000313" key="8">
    <source>
        <dbReference type="EMBL" id="MBO1110005.1"/>
    </source>
</evidence>
<proteinExistence type="predicted"/>
<evidence type="ECO:0000313" key="9">
    <source>
        <dbReference type="Proteomes" id="UP000664658"/>
    </source>
</evidence>
<feature type="non-terminal residue" evidence="8">
    <location>
        <position position="90"/>
    </location>
</feature>
<protein>
    <submittedName>
        <fullName evidence="8">NADH:ubiquinone reductase (Na(+)-transporting) subunit D</fullName>
    </submittedName>
</protein>
<name>A0A8I2B6H9_PLESH</name>
<keyword evidence="7" id="KW-0472">Membrane</keyword>
<dbReference type="PANTHER" id="PTHR30586">
    <property type="entry name" value="ELECTRON TRANSPORT COMPLEX PROTEIN RNFE"/>
    <property type="match status" value="1"/>
</dbReference>
<keyword evidence="6" id="KW-1133">Transmembrane helix</keyword>
<evidence type="ECO:0000256" key="2">
    <source>
        <dbReference type="ARBA" id="ARBA00022448"/>
    </source>
</evidence>
<dbReference type="GO" id="GO:0005886">
    <property type="term" value="C:plasma membrane"/>
    <property type="evidence" value="ECO:0007669"/>
    <property type="project" value="TreeGrafter"/>
</dbReference>
<evidence type="ECO:0000256" key="5">
    <source>
        <dbReference type="ARBA" id="ARBA00022967"/>
    </source>
</evidence>
<dbReference type="AlphaFoldDB" id="A0A8I2B6H9"/>
<keyword evidence="8" id="KW-0830">Ubiquinone</keyword>
<reference evidence="8" key="1">
    <citation type="submission" date="2021-03" db="EMBL/GenBank/DDBJ databases">
        <title>Plesiomonas shigelloides zfcc0051, isolated from zebrafish feces.</title>
        <authorList>
            <person name="Vanderhoek Z."/>
            <person name="Gaulke C."/>
        </authorList>
    </citation>
    <scope>NUCLEOTIDE SEQUENCE</scope>
    <source>
        <strain evidence="8">Zfcc0051</strain>
    </source>
</reference>
<dbReference type="Pfam" id="PF02508">
    <property type="entry name" value="Rnf-Nqr"/>
    <property type="match status" value="1"/>
</dbReference>
<sequence length="90" mass="9715">MDNNPIALHILGLCSSLRMPTTMETACIMPLDVTLVTPFSNSSISLTHNHLRTSVPIIVQMATHPALVIVAMQTQNASAHELSKPLRATV</sequence>
<gene>
    <name evidence="8" type="ORF">J2R62_17835</name>
</gene>
<keyword evidence="3" id="KW-1003">Cell membrane</keyword>
<accession>A0A8I2B6H9</accession>
<keyword evidence="5" id="KW-1278">Translocase</keyword>
<dbReference type="PANTHER" id="PTHR30586:SF1">
    <property type="entry name" value="NA(+)-TRANSLOCATING NADH-QUINONE REDUCTASE SUBUNIT D"/>
    <property type="match status" value="1"/>
</dbReference>
<evidence type="ECO:0000256" key="1">
    <source>
        <dbReference type="ARBA" id="ARBA00004127"/>
    </source>
</evidence>
<dbReference type="RefSeq" id="WP_329603455.1">
    <property type="nucleotide sequence ID" value="NZ_JAFNAA010000181.1"/>
</dbReference>